<evidence type="ECO:0000313" key="3">
    <source>
        <dbReference type="Proteomes" id="UP000310334"/>
    </source>
</evidence>
<dbReference type="GO" id="GO:0016787">
    <property type="term" value="F:hydrolase activity"/>
    <property type="evidence" value="ECO:0007669"/>
    <property type="project" value="UniProtKB-KW"/>
</dbReference>
<name>A0A4S4BYP9_9BACI</name>
<dbReference type="Gene3D" id="1.10.10.2520">
    <property type="entry name" value="Cell wall hydrolase SleB, domain 1"/>
    <property type="match status" value="1"/>
</dbReference>
<dbReference type="OrthoDB" id="9785345at2"/>
<dbReference type="Gene3D" id="6.20.240.60">
    <property type="match status" value="1"/>
</dbReference>
<comment type="caution">
    <text evidence="2">The sequence shown here is derived from an EMBL/GenBank/DDBJ whole genome shotgun (WGS) entry which is preliminary data.</text>
</comment>
<sequence length="201" mass="23021">MKNLFIFVITLTLVIAFHIVFPSTPLYAESKDTIQTGDTINLLTKKYGIGKNETEEFDPRYYHMKEKMNSPRNLIEKKDDSLTLTNKEKNLLARLVHAEAEGEPFEGKVAVATVVLNRVEHNQFPDTIKDVIYEENAFEPVQNGSINEPADKEAHKAVKEALEEQDQNDELLYFYNPETATSDWIFTREVKKTIGNHAFAI</sequence>
<dbReference type="AlphaFoldDB" id="A0A4S4BYP9"/>
<keyword evidence="3" id="KW-1185">Reference proteome</keyword>
<dbReference type="InterPro" id="IPR011105">
    <property type="entry name" value="Cell_wall_hydrolase_SleB"/>
</dbReference>
<protein>
    <submittedName>
        <fullName evidence="2">Cell wall hydrolase</fullName>
    </submittedName>
</protein>
<dbReference type="RefSeq" id="WP_136354082.1">
    <property type="nucleotide sequence ID" value="NZ_CP046266.1"/>
</dbReference>
<reference evidence="2 3" key="1">
    <citation type="submission" date="2019-04" db="EMBL/GenBank/DDBJ databases">
        <title>Bacillus sediminilitoris sp. nov., isolated from a tidal flat sediment on the East China Sea.</title>
        <authorList>
            <person name="Wei Y."/>
            <person name="Mao H."/>
            <person name="Fang J."/>
        </authorList>
    </citation>
    <scope>NUCLEOTIDE SEQUENCE [LARGE SCALE GENOMIC DNA]</scope>
    <source>
        <strain evidence="2 3">DSL-17</strain>
    </source>
</reference>
<feature type="domain" description="Cell wall hydrolase SleB" evidence="1">
    <location>
        <begin position="102"/>
        <end position="200"/>
    </location>
</feature>
<keyword evidence="2" id="KW-0378">Hydrolase</keyword>
<dbReference type="EMBL" id="SSNT01000008">
    <property type="protein sequence ID" value="THF79695.1"/>
    <property type="molecule type" value="Genomic_DNA"/>
</dbReference>
<dbReference type="Pfam" id="PF07486">
    <property type="entry name" value="Hydrolase_2"/>
    <property type="match status" value="1"/>
</dbReference>
<organism evidence="2 3">
    <name type="scientific">Metabacillus sediminilitoris</name>
    <dbReference type="NCBI Taxonomy" id="2567941"/>
    <lineage>
        <taxon>Bacteria</taxon>
        <taxon>Bacillati</taxon>
        <taxon>Bacillota</taxon>
        <taxon>Bacilli</taxon>
        <taxon>Bacillales</taxon>
        <taxon>Bacillaceae</taxon>
        <taxon>Metabacillus</taxon>
    </lineage>
</organism>
<dbReference type="InterPro" id="IPR042047">
    <property type="entry name" value="SleB_dom1"/>
</dbReference>
<gene>
    <name evidence="2" type="ORF">E6W99_11820</name>
</gene>
<evidence type="ECO:0000259" key="1">
    <source>
        <dbReference type="Pfam" id="PF07486"/>
    </source>
</evidence>
<evidence type="ECO:0000313" key="2">
    <source>
        <dbReference type="EMBL" id="THF79695.1"/>
    </source>
</evidence>
<accession>A0A4S4BYP9</accession>
<proteinExistence type="predicted"/>
<dbReference type="Proteomes" id="UP000310334">
    <property type="component" value="Unassembled WGS sequence"/>
</dbReference>